<dbReference type="GO" id="GO:0005634">
    <property type="term" value="C:nucleus"/>
    <property type="evidence" value="ECO:0000318"/>
    <property type="project" value="GO_Central"/>
</dbReference>
<dbReference type="GO" id="GO:0009556">
    <property type="term" value="P:microsporogenesis"/>
    <property type="evidence" value="ECO:0000318"/>
    <property type="project" value="GO_Central"/>
</dbReference>
<accession>A0A1Z5SBZ9</accession>
<dbReference type="Proteomes" id="UP000000768">
    <property type="component" value="Chromosome 1"/>
</dbReference>
<feature type="region of interest" description="Disordered" evidence="1">
    <location>
        <begin position="152"/>
        <end position="171"/>
    </location>
</feature>
<protein>
    <recommendedName>
        <fullName evidence="4">Protein PAIR1</fullName>
    </recommendedName>
</protein>
<dbReference type="Gramene" id="OQU93463">
    <property type="protein sequence ID" value="OQU93463"/>
    <property type="gene ID" value="SORBI_3001G540200"/>
</dbReference>
<dbReference type="InParanoid" id="A0A1Z5SBZ9"/>
<dbReference type="PANTHER" id="PTHR37695:SF1">
    <property type="entry name" value="RECOMBINATION INITIATION DEFECTS 3-RELATED"/>
    <property type="match status" value="1"/>
</dbReference>
<proteinExistence type="predicted"/>
<dbReference type="GO" id="GO:0009554">
    <property type="term" value="P:megasporogenesis"/>
    <property type="evidence" value="ECO:0007669"/>
    <property type="project" value="EnsemblPlants"/>
</dbReference>
<dbReference type="PANTHER" id="PTHR37695">
    <property type="entry name" value="RECOMBINATION INITIATION DEFECTS 3-RELATED"/>
    <property type="match status" value="1"/>
</dbReference>
<gene>
    <name evidence="2" type="ORF">SORBI_3001G540200</name>
</gene>
<feature type="compositionally biased region" description="Low complexity" evidence="1">
    <location>
        <begin position="86"/>
        <end position="97"/>
    </location>
</feature>
<feature type="region of interest" description="Disordered" evidence="1">
    <location>
        <begin position="627"/>
        <end position="667"/>
    </location>
</feature>
<feature type="compositionally biased region" description="Basic and acidic residues" evidence="1">
    <location>
        <begin position="152"/>
        <end position="162"/>
    </location>
</feature>
<dbReference type="InterPro" id="IPR034546">
    <property type="entry name" value="PAIR1"/>
</dbReference>
<evidence type="ECO:0000313" key="3">
    <source>
        <dbReference type="Proteomes" id="UP000000768"/>
    </source>
</evidence>
<evidence type="ECO:0000313" key="2">
    <source>
        <dbReference type="EMBL" id="OQU93463.1"/>
    </source>
</evidence>
<organism evidence="2 3">
    <name type="scientific">Sorghum bicolor</name>
    <name type="common">Sorghum</name>
    <name type="synonym">Sorghum vulgare</name>
    <dbReference type="NCBI Taxonomy" id="4558"/>
    <lineage>
        <taxon>Eukaryota</taxon>
        <taxon>Viridiplantae</taxon>
        <taxon>Streptophyta</taxon>
        <taxon>Embryophyta</taxon>
        <taxon>Tracheophyta</taxon>
        <taxon>Spermatophyta</taxon>
        <taxon>Magnoliopsida</taxon>
        <taxon>Liliopsida</taxon>
        <taxon>Poales</taxon>
        <taxon>Poaceae</taxon>
        <taxon>PACMAD clade</taxon>
        <taxon>Panicoideae</taxon>
        <taxon>Andropogonodae</taxon>
        <taxon>Andropogoneae</taxon>
        <taxon>Sorghinae</taxon>
        <taxon>Sorghum</taxon>
    </lineage>
</organism>
<sequence length="667" mass="71679">MAGRVGEYNCPRQQRIQNRSASHSITPLLLGCSSGTGDHHCRRRLLAPARSREQAMKLKINKACDLGSISVLPPRRTGGSGGAGEAGSSAAAVAAGSQQRSQPMSHSQQSFSQGVMGSGGASSLLHSQSQLSQASLDENLLSLHLASPTRDQRFGLHDDSSKKMPSLPVSSASCVREESQLQLAKTPSNPVHRWNPSLPDGRCVVPTEDVERKFQHMASSVHKVGMVLDSVQNDVMQLNRAMKEAALDSGSMQQKIVVLDTSLQKNLKGQDDLKALVESNTKSISDQLTVLNSHSNKLDEISSTLSILPKQIETDLKQQHSDIFRIFRKDMEEIVRAVRSLNSKIDAIQMPTDQRCTINGRPLMNQLPVDRNERPQVNQTPEVTRMSQTPVATMVNQTSVASLVNQTPAANGRHLVSQIPAANGKTLVSQTSVANGRSLMSQVPTANGKPLTNQASLANGGSLMSQVPAANGKPLTNQIPAPKGRPMMRQKTGERGRPQMNQIPVASGWTHTNKIPAPEVHPAPLVFPASAKAAADPKAKVDDGKLKVLPQKLTGSRSRVTPKQEEAASTKFSRAAATEKVVIFIEDSDDDSDVRASSCVILRSSGSGAGAGAGERECDLMKVGAEESQEIMRRARKRRRREMQATVASMPPEAEENASIGTASLVE</sequence>
<reference evidence="3" key="2">
    <citation type="journal article" date="2018" name="Plant J.">
        <title>The Sorghum bicolor reference genome: improved assembly, gene annotations, a transcriptome atlas, and signatures of genome organization.</title>
        <authorList>
            <person name="McCormick R.F."/>
            <person name="Truong S.K."/>
            <person name="Sreedasyam A."/>
            <person name="Jenkins J."/>
            <person name="Shu S."/>
            <person name="Sims D."/>
            <person name="Kennedy M."/>
            <person name="Amirebrahimi M."/>
            <person name="Weers B.D."/>
            <person name="McKinley B."/>
            <person name="Mattison A."/>
            <person name="Morishige D.T."/>
            <person name="Grimwood J."/>
            <person name="Schmutz J."/>
            <person name="Mullet J.E."/>
        </authorList>
    </citation>
    <scope>NUCLEOTIDE SEQUENCE [LARGE SCALE GENOMIC DNA]</scope>
    <source>
        <strain evidence="3">cv. BTx623</strain>
    </source>
</reference>
<dbReference type="GO" id="GO:0070192">
    <property type="term" value="P:chromosome organization involved in meiotic cell cycle"/>
    <property type="evidence" value="ECO:0007669"/>
    <property type="project" value="InterPro"/>
</dbReference>
<dbReference type="FunCoup" id="A0A1Z5SBZ9">
    <property type="interactions" value="1486"/>
</dbReference>
<evidence type="ECO:0008006" key="4">
    <source>
        <dbReference type="Google" id="ProtNLM"/>
    </source>
</evidence>
<reference evidence="2 3" key="1">
    <citation type="journal article" date="2009" name="Nature">
        <title>The Sorghum bicolor genome and the diversification of grasses.</title>
        <authorList>
            <person name="Paterson A.H."/>
            <person name="Bowers J.E."/>
            <person name="Bruggmann R."/>
            <person name="Dubchak I."/>
            <person name="Grimwood J."/>
            <person name="Gundlach H."/>
            <person name="Haberer G."/>
            <person name="Hellsten U."/>
            <person name="Mitros T."/>
            <person name="Poliakov A."/>
            <person name="Schmutz J."/>
            <person name="Spannagl M."/>
            <person name="Tang H."/>
            <person name="Wang X."/>
            <person name="Wicker T."/>
            <person name="Bharti A.K."/>
            <person name="Chapman J."/>
            <person name="Feltus F.A."/>
            <person name="Gowik U."/>
            <person name="Grigoriev I.V."/>
            <person name="Lyons E."/>
            <person name="Maher C.A."/>
            <person name="Martis M."/>
            <person name="Narechania A."/>
            <person name="Otillar R.P."/>
            <person name="Penning B.W."/>
            <person name="Salamov A.A."/>
            <person name="Wang Y."/>
            <person name="Zhang L."/>
            <person name="Carpita N.C."/>
            <person name="Freeling M."/>
            <person name="Gingle A.R."/>
            <person name="Hash C.T."/>
            <person name="Keller B."/>
            <person name="Klein P."/>
            <person name="Kresovich S."/>
            <person name="McCann M.C."/>
            <person name="Ming R."/>
            <person name="Peterson D.G."/>
            <person name="Mehboob-ur-Rahman"/>
            <person name="Ware D."/>
            <person name="Westhoff P."/>
            <person name="Mayer K.F."/>
            <person name="Messing J."/>
            <person name="Rokhsar D.S."/>
        </authorList>
    </citation>
    <scope>NUCLEOTIDE SEQUENCE [LARGE SCALE GENOMIC DNA]</scope>
    <source>
        <strain evidence="3">cv. BTx623</strain>
    </source>
</reference>
<dbReference type="ExpressionAtlas" id="A0A1Z5SBZ9">
    <property type="expression patterns" value="baseline and differential"/>
</dbReference>
<dbReference type="PROSITE" id="PS51257">
    <property type="entry name" value="PROKAR_LIPOPROTEIN"/>
    <property type="match status" value="1"/>
</dbReference>
<feature type="region of interest" description="Disordered" evidence="1">
    <location>
        <begin position="469"/>
        <end position="500"/>
    </location>
</feature>
<dbReference type="AlphaFoldDB" id="A0A1Z5SBZ9"/>
<name>A0A1Z5SBZ9_SORBI</name>
<dbReference type="STRING" id="4558.A0A1Z5SBZ9"/>
<dbReference type="GO" id="GO:0009553">
    <property type="term" value="P:embryo sac development"/>
    <property type="evidence" value="ECO:0000318"/>
    <property type="project" value="GO_Central"/>
</dbReference>
<feature type="region of interest" description="Disordered" evidence="1">
    <location>
        <begin position="75"/>
        <end position="129"/>
    </location>
</feature>
<feature type="compositionally biased region" description="Polar residues" evidence="1">
    <location>
        <begin position="98"/>
        <end position="115"/>
    </location>
</feature>
<dbReference type="GO" id="GO:0042138">
    <property type="term" value="P:meiotic DNA double-strand break formation"/>
    <property type="evidence" value="ECO:0000318"/>
    <property type="project" value="GO_Central"/>
</dbReference>
<keyword evidence="3" id="KW-1185">Reference proteome</keyword>
<dbReference type="EMBL" id="CM000760">
    <property type="protein sequence ID" value="OQU93463.1"/>
    <property type="molecule type" value="Genomic_DNA"/>
</dbReference>
<evidence type="ECO:0000256" key="1">
    <source>
        <dbReference type="SAM" id="MobiDB-lite"/>
    </source>
</evidence>